<accession>A0A2R6Y162</accession>
<sequence length="80" mass="9013">MGADMRRFIRICEDNAAFNIKEKIADEGHVRGYETITAHCLNRCAFCDDTPYVLVGSRVVFGDDVSELLEELEEALDDAE</sequence>
<dbReference type="AlphaFoldDB" id="A0A2R6Y162"/>
<protein>
    <recommendedName>
        <fullName evidence="3">DUF1450 domain-containing protein</fullName>
    </recommendedName>
</protein>
<dbReference type="Proteomes" id="UP000244338">
    <property type="component" value="Unassembled WGS sequence"/>
</dbReference>
<comment type="caution">
    <text evidence="1">The sequence shown here is derived from an EMBL/GenBank/DDBJ whole genome shotgun (WGS) entry which is preliminary data.</text>
</comment>
<evidence type="ECO:0008006" key="3">
    <source>
        <dbReference type="Google" id="ProtNLM"/>
    </source>
</evidence>
<evidence type="ECO:0000313" key="1">
    <source>
        <dbReference type="EMBL" id="PTQ56411.1"/>
    </source>
</evidence>
<gene>
    <name evidence="1" type="ORF">BSOLF_0243</name>
</gene>
<evidence type="ECO:0000313" key="2">
    <source>
        <dbReference type="Proteomes" id="UP000244338"/>
    </source>
</evidence>
<name>A0A2R6Y162_9BACL</name>
<proteinExistence type="predicted"/>
<dbReference type="Pfam" id="PF07293">
    <property type="entry name" value="DUF1450"/>
    <property type="match status" value="1"/>
</dbReference>
<reference evidence="2" key="1">
    <citation type="journal article" date="2018" name="Sci. Rep.">
        <title>Lignite coal burning seam in the remote Altai Mountains harbors a hydrogen-driven thermophilic microbial community.</title>
        <authorList>
            <person name="Kadnikov V.V."/>
            <person name="Mardanov A.V."/>
            <person name="Ivasenko D.A."/>
            <person name="Antsiferov D.V."/>
            <person name="Beletsky A.V."/>
            <person name="Karnachuk O.V."/>
            <person name="Ravin N.V."/>
        </authorList>
    </citation>
    <scope>NUCLEOTIDE SEQUENCE [LARGE SCALE GENOMIC DNA]</scope>
</reference>
<dbReference type="InterPro" id="IPR009910">
    <property type="entry name" value="DUF1450"/>
</dbReference>
<dbReference type="EMBL" id="PEBX01000029">
    <property type="protein sequence ID" value="PTQ56411.1"/>
    <property type="molecule type" value="Genomic_DNA"/>
</dbReference>
<organism evidence="1 2">
    <name type="scientific">Candidatus Carbonibacillus altaicus</name>
    <dbReference type="NCBI Taxonomy" id="2163959"/>
    <lineage>
        <taxon>Bacteria</taxon>
        <taxon>Bacillati</taxon>
        <taxon>Bacillota</taxon>
        <taxon>Bacilli</taxon>
        <taxon>Bacillales</taxon>
        <taxon>Candidatus Carbonibacillus</taxon>
    </lineage>
</organism>